<dbReference type="Pfam" id="PF07244">
    <property type="entry name" value="POTRA"/>
    <property type="match status" value="5"/>
</dbReference>
<dbReference type="PANTHER" id="PTHR12815">
    <property type="entry name" value="SORTING AND ASSEMBLY MACHINERY SAMM50 PROTEIN FAMILY MEMBER"/>
    <property type="match status" value="1"/>
</dbReference>
<comment type="similarity">
    <text evidence="8">Belongs to the BamA family.</text>
</comment>
<gene>
    <name evidence="8" type="primary">bamA</name>
    <name evidence="11" type="ORF">EDD54_1387</name>
</gene>
<sequence precursor="true">MRSLRNLTKAAMLSVAFVGLAPAMGGLPGIGAAPAHAESVSRITVSGNTRVEAETIVSYVTIKPGRPFTSIDIDDSIKALFATGLFSDVQISRAGGALQVRVVENPVIARVAFEGNDRHSDTVLGATVELQPRSVLTQAKVQSDTQRIQELYRRTGRYNAKVEPKVVDLGQNRVDLIFQIDEGPRTEVSRISFVGNKAFSDGRLQDVIATKESGILGWLKSSDNYDPDKLNADQEALKRFYYNHGYADFRIISAVADFDREQNAFFITITVEEGEQYVYGDINVETTLSEVNAKDLLSLARTHKGDVYSAKDVEKTLEDITVAVAEKGYAFVQVRPRGDRDYAGHKISITYFIDEGARAYIEKINVIGNTRTRDYVIRREFDLGEGDAYNQVLIEKAERRLKALGYFKNVRVYSEPGSSPDRVVVNVQVEDQTTGEISVGGGYSTTSGFIAELSISEKNFLGRGQQVRASVGRGFSTDSSSSDTQTYELSFTEPYLFDRRLSGGFDVYRRQYAAGSDVIHPYEEVLTGGAIRFGIPVMEDLTLGLRYSAYQQEISDVQDDITKINPKLIPTGDSFVSSVSYTLTYDTIDNKLFPRNGIYAQFGQEFAGVGGDVSFLRTSVKADYYKELMSDWSLVGHVGLKGGQITGIGDDLRFIDHFRLGGDTVRGFASEGFGPRDKATGYLLGGQYYVAATAETLFPMPVIPEEFGLYGSLFADAGTVWSADSGTVDSSGATLQGDDAKLRASVGVGLIWQSPFGLLRADFAYPVLKEDYDETQIFRFSGGTKF</sequence>
<dbReference type="Proteomes" id="UP000294547">
    <property type="component" value="Unassembled WGS sequence"/>
</dbReference>
<comment type="function">
    <text evidence="8">Part of the outer membrane protein assembly complex, which is involved in assembly and insertion of beta-barrel proteins into the outer membrane.</text>
</comment>
<keyword evidence="6 8" id="KW-0472">Membrane</keyword>
<evidence type="ECO:0000256" key="2">
    <source>
        <dbReference type="ARBA" id="ARBA00022452"/>
    </source>
</evidence>
<feature type="domain" description="POTRA" evidence="10">
    <location>
        <begin position="106"/>
        <end position="183"/>
    </location>
</feature>
<evidence type="ECO:0000313" key="12">
    <source>
        <dbReference type="Proteomes" id="UP000294547"/>
    </source>
</evidence>
<comment type="subcellular location">
    <subcellularLocation>
        <location evidence="8">Cell outer membrane</location>
    </subcellularLocation>
    <subcellularLocation>
        <location evidence="1">Membrane</location>
    </subcellularLocation>
</comment>
<name>A0A4R6RLV2_9HYPH</name>
<keyword evidence="5 8" id="KW-0677">Repeat</keyword>
<dbReference type="Gene3D" id="3.10.20.310">
    <property type="entry name" value="membrane protein fhac"/>
    <property type="match status" value="5"/>
</dbReference>
<evidence type="ECO:0000256" key="6">
    <source>
        <dbReference type="ARBA" id="ARBA00023136"/>
    </source>
</evidence>
<keyword evidence="12" id="KW-1185">Reference proteome</keyword>
<evidence type="ECO:0000256" key="1">
    <source>
        <dbReference type="ARBA" id="ARBA00004370"/>
    </source>
</evidence>
<evidence type="ECO:0000256" key="8">
    <source>
        <dbReference type="HAMAP-Rule" id="MF_01430"/>
    </source>
</evidence>
<dbReference type="InterPro" id="IPR000184">
    <property type="entry name" value="Bac_surfAg_D15"/>
</dbReference>
<dbReference type="PIRSF" id="PIRSF006076">
    <property type="entry name" value="OM_assembly_OMP85"/>
    <property type="match status" value="1"/>
</dbReference>
<evidence type="ECO:0000256" key="9">
    <source>
        <dbReference type="NCBIfam" id="TIGR03303"/>
    </source>
</evidence>
<feature type="chain" id="PRO_5021055397" description="Outer membrane protein assembly factor BamA" evidence="8">
    <location>
        <begin position="26"/>
        <end position="786"/>
    </location>
</feature>
<feature type="domain" description="POTRA" evidence="10">
    <location>
        <begin position="186"/>
        <end position="272"/>
    </location>
</feature>
<keyword evidence="4 8" id="KW-0732">Signal</keyword>
<evidence type="ECO:0000256" key="3">
    <source>
        <dbReference type="ARBA" id="ARBA00022692"/>
    </source>
</evidence>
<keyword evidence="7 8" id="KW-0998">Cell outer membrane</keyword>
<feature type="signal peptide" evidence="8">
    <location>
        <begin position="1"/>
        <end position="25"/>
    </location>
</feature>
<dbReference type="OrthoDB" id="9803054at2"/>
<accession>A0A4R6RLV2</accession>
<dbReference type="Pfam" id="PF01103">
    <property type="entry name" value="Omp85"/>
    <property type="match status" value="1"/>
</dbReference>
<dbReference type="GO" id="GO:0043165">
    <property type="term" value="P:Gram-negative-bacterium-type cell outer membrane assembly"/>
    <property type="evidence" value="ECO:0007669"/>
    <property type="project" value="UniProtKB-UniRule"/>
</dbReference>
<dbReference type="PROSITE" id="PS51779">
    <property type="entry name" value="POTRA"/>
    <property type="match status" value="4"/>
</dbReference>
<proteinExistence type="inferred from homology"/>
<evidence type="ECO:0000256" key="4">
    <source>
        <dbReference type="ARBA" id="ARBA00022729"/>
    </source>
</evidence>
<dbReference type="AlphaFoldDB" id="A0A4R6RLV2"/>
<organism evidence="11 12">
    <name type="scientific">Oharaeibacter diazotrophicus</name>
    <dbReference type="NCBI Taxonomy" id="1920512"/>
    <lineage>
        <taxon>Bacteria</taxon>
        <taxon>Pseudomonadati</taxon>
        <taxon>Pseudomonadota</taxon>
        <taxon>Alphaproteobacteria</taxon>
        <taxon>Hyphomicrobiales</taxon>
        <taxon>Pleomorphomonadaceae</taxon>
        <taxon>Oharaeibacter</taxon>
    </lineage>
</organism>
<dbReference type="InterPro" id="IPR039910">
    <property type="entry name" value="D15-like"/>
</dbReference>
<comment type="subunit">
    <text evidence="8">Part of the Bam complex.</text>
</comment>
<keyword evidence="3 8" id="KW-0812">Transmembrane</keyword>
<dbReference type="InterPro" id="IPR034746">
    <property type="entry name" value="POTRA"/>
</dbReference>
<dbReference type="NCBIfam" id="TIGR03303">
    <property type="entry name" value="OM_YaeT"/>
    <property type="match status" value="1"/>
</dbReference>
<evidence type="ECO:0000256" key="7">
    <source>
        <dbReference type="ARBA" id="ARBA00023237"/>
    </source>
</evidence>
<feature type="domain" description="POTRA" evidence="10">
    <location>
        <begin position="359"/>
        <end position="432"/>
    </location>
</feature>
<dbReference type="EMBL" id="SNXY01000006">
    <property type="protein sequence ID" value="TDP87492.1"/>
    <property type="molecule type" value="Genomic_DNA"/>
</dbReference>
<comment type="caution">
    <text evidence="11">The sequence shown here is derived from an EMBL/GenBank/DDBJ whole genome shotgun (WGS) entry which is preliminary data.</text>
</comment>
<dbReference type="InterPro" id="IPR010827">
    <property type="entry name" value="BamA/TamA_POTRA"/>
</dbReference>
<evidence type="ECO:0000313" key="11">
    <source>
        <dbReference type="EMBL" id="TDP87492.1"/>
    </source>
</evidence>
<evidence type="ECO:0000256" key="5">
    <source>
        <dbReference type="ARBA" id="ARBA00022737"/>
    </source>
</evidence>
<dbReference type="HAMAP" id="MF_01430">
    <property type="entry name" value="OM_assembly_BamA"/>
    <property type="match status" value="1"/>
</dbReference>
<dbReference type="Gene3D" id="2.40.160.50">
    <property type="entry name" value="membrane protein fhac: a member of the omp85/tpsb transporter family"/>
    <property type="match status" value="1"/>
</dbReference>
<dbReference type="GO" id="GO:0009279">
    <property type="term" value="C:cell outer membrane"/>
    <property type="evidence" value="ECO:0007669"/>
    <property type="project" value="UniProtKB-SubCell"/>
</dbReference>
<dbReference type="InterPro" id="IPR023707">
    <property type="entry name" value="OM_assembly_BamA"/>
</dbReference>
<feature type="domain" description="POTRA" evidence="10">
    <location>
        <begin position="38"/>
        <end position="105"/>
    </location>
</feature>
<keyword evidence="2 8" id="KW-1134">Transmembrane beta strand</keyword>
<evidence type="ECO:0000259" key="10">
    <source>
        <dbReference type="PROSITE" id="PS51779"/>
    </source>
</evidence>
<protein>
    <recommendedName>
        <fullName evidence="8 9">Outer membrane protein assembly factor BamA</fullName>
    </recommendedName>
</protein>
<reference evidence="11 12" key="1">
    <citation type="submission" date="2019-03" db="EMBL/GenBank/DDBJ databases">
        <title>Genomic Encyclopedia of Type Strains, Phase IV (KMG-IV): sequencing the most valuable type-strain genomes for metagenomic binning, comparative biology and taxonomic classification.</title>
        <authorList>
            <person name="Goeker M."/>
        </authorList>
    </citation>
    <scope>NUCLEOTIDE SEQUENCE [LARGE SCALE GENOMIC DNA]</scope>
    <source>
        <strain evidence="11 12">DSM 102969</strain>
    </source>
</reference>
<dbReference type="GO" id="GO:0051205">
    <property type="term" value="P:protein insertion into membrane"/>
    <property type="evidence" value="ECO:0007669"/>
    <property type="project" value="UniProtKB-UniRule"/>
</dbReference>
<dbReference type="PANTHER" id="PTHR12815:SF23">
    <property type="entry name" value="OUTER MEMBRANE PROTEIN ASSEMBLY FACTOR BAMA"/>
    <property type="match status" value="1"/>
</dbReference>